<dbReference type="PANTHER" id="PTHR43667:SF2">
    <property type="entry name" value="FATTY ACID C-METHYL TRANSFERASE"/>
    <property type="match status" value="1"/>
</dbReference>
<dbReference type="Pfam" id="PF02353">
    <property type="entry name" value="CMAS"/>
    <property type="match status" value="1"/>
</dbReference>
<comment type="caution">
    <text evidence="8">The sequence shown here is derived from an EMBL/GenBank/DDBJ whole genome shotgun (WGS) entry which is preliminary data.</text>
</comment>
<name>A0A368KXN1_9BACT</name>
<keyword evidence="2 8" id="KW-0489">Methyltransferase</keyword>
<protein>
    <submittedName>
        <fullName evidence="8">Class I SAM-dependent methyltransferase</fullName>
    </submittedName>
</protein>
<feature type="region of interest" description="Disordered" evidence="7">
    <location>
        <begin position="1"/>
        <end position="35"/>
    </location>
</feature>
<evidence type="ECO:0000256" key="5">
    <source>
        <dbReference type="ARBA" id="ARBA00023098"/>
    </source>
</evidence>
<organism evidence="8 9">
    <name type="scientific">Bremerella cremea</name>
    <dbReference type="NCBI Taxonomy" id="1031537"/>
    <lineage>
        <taxon>Bacteria</taxon>
        <taxon>Pseudomonadati</taxon>
        <taxon>Planctomycetota</taxon>
        <taxon>Planctomycetia</taxon>
        <taxon>Pirellulales</taxon>
        <taxon>Pirellulaceae</taxon>
        <taxon>Bremerella</taxon>
    </lineage>
</organism>
<comment type="similarity">
    <text evidence="1">Belongs to the CFA/CMAS family.</text>
</comment>
<dbReference type="GO" id="GO:0032259">
    <property type="term" value="P:methylation"/>
    <property type="evidence" value="ECO:0007669"/>
    <property type="project" value="UniProtKB-KW"/>
</dbReference>
<reference evidence="8 9" key="1">
    <citation type="submission" date="2018-07" db="EMBL/GenBank/DDBJ databases">
        <title>Comparative genomes isolates from brazilian mangrove.</title>
        <authorList>
            <person name="De Araujo J.E."/>
            <person name="Taketani R.G."/>
            <person name="Silva M.C.P."/>
            <person name="Lourenco M.V."/>
            <person name="Oliveira V.M."/>
            <person name="Andreote F.D."/>
        </authorList>
    </citation>
    <scope>NUCLEOTIDE SEQUENCE [LARGE SCALE GENOMIC DNA]</scope>
    <source>
        <strain evidence="8 9">HEX PRIS-MGV</strain>
    </source>
</reference>
<dbReference type="EMBL" id="QPEX01000003">
    <property type="protein sequence ID" value="RCS56165.1"/>
    <property type="molecule type" value="Genomic_DNA"/>
</dbReference>
<evidence type="ECO:0000256" key="7">
    <source>
        <dbReference type="SAM" id="MobiDB-lite"/>
    </source>
</evidence>
<keyword evidence="5" id="KW-0443">Lipid metabolism</keyword>
<evidence type="ECO:0000256" key="3">
    <source>
        <dbReference type="ARBA" id="ARBA00022679"/>
    </source>
</evidence>
<evidence type="ECO:0000256" key="4">
    <source>
        <dbReference type="ARBA" id="ARBA00022691"/>
    </source>
</evidence>
<gene>
    <name evidence="8" type="ORF">DTL42_00105</name>
</gene>
<dbReference type="PANTHER" id="PTHR43667">
    <property type="entry name" value="CYCLOPROPANE-FATTY-ACYL-PHOSPHOLIPID SYNTHASE"/>
    <property type="match status" value="1"/>
</dbReference>
<sequence>MEAMSDIPTSINLTHIPSPCTRHRSQSAESAWEGPISHRPSFAGRFSQGLYCWVSRQCRNILHETLANITSGHVLIVDPLGQQTFGPSHDVELRVVVRVDDLRVYRQMLLGGTLAAAEAYLQGKWVCSDLTALMRIMAQNLDSLQGIERKSAFWLAPARRWQQWLTRNSRSGSRKNIASHYDLSNQFFALMLDRTMMYSSGIYEHPEATLEEASLAKLERICRKLNLSPASHVLEIGTGWGGFAEYAAKNYGCRVTTTTISQQQYEFSQRRIEQAGLADRVTLLKQDYRDLTGQYDHVVSIEMIEAVGREYLDAYFQKCCQLLKPNGTMLLQAITIPDERVQRYASGIDFIQRYIFPGGFLPSYGLIASSLASKTNLRIIHAEDFGPHYAQTLRAWQKNFHDNLPRIRALGMDDYFLRMWEYYLAYCEAGFDERQIGVSQLVMARPAYRGTSILAQL</sequence>
<dbReference type="Proteomes" id="UP000253562">
    <property type="component" value="Unassembled WGS sequence"/>
</dbReference>
<keyword evidence="4" id="KW-0949">S-adenosyl-L-methionine</keyword>
<dbReference type="InterPro" id="IPR029063">
    <property type="entry name" value="SAM-dependent_MTases_sf"/>
</dbReference>
<evidence type="ECO:0000256" key="2">
    <source>
        <dbReference type="ARBA" id="ARBA00022603"/>
    </source>
</evidence>
<evidence type="ECO:0000313" key="8">
    <source>
        <dbReference type="EMBL" id="RCS56165.1"/>
    </source>
</evidence>
<dbReference type="GO" id="GO:0008610">
    <property type="term" value="P:lipid biosynthetic process"/>
    <property type="evidence" value="ECO:0007669"/>
    <property type="project" value="InterPro"/>
</dbReference>
<feature type="active site" evidence="6">
    <location>
        <position position="427"/>
    </location>
</feature>
<keyword evidence="3 8" id="KW-0808">Transferase</keyword>
<dbReference type="Gene3D" id="3.40.50.150">
    <property type="entry name" value="Vaccinia Virus protein VP39"/>
    <property type="match status" value="1"/>
</dbReference>
<dbReference type="AlphaFoldDB" id="A0A368KXN1"/>
<dbReference type="GO" id="GO:0008168">
    <property type="term" value="F:methyltransferase activity"/>
    <property type="evidence" value="ECO:0007669"/>
    <property type="project" value="UniProtKB-KW"/>
</dbReference>
<evidence type="ECO:0000256" key="6">
    <source>
        <dbReference type="PIRSR" id="PIRSR003085-1"/>
    </source>
</evidence>
<evidence type="ECO:0000313" key="9">
    <source>
        <dbReference type="Proteomes" id="UP000253562"/>
    </source>
</evidence>
<accession>A0A368KXN1</accession>
<dbReference type="PIRSF" id="PIRSF003085">
    <property type="entry name" value="CMAS"/>
    <property type="match status" value="1"/>
</dbReference>
<dbReference type="InterPro" id="IPR003333">
    <property type="entry name" value="CMAS"/>
</dbReference>
<dbReference type="InterPro" id="IPR050723">
    <property type="entry name" value="CFA/CMAS"/>
</dbReference>
<dbReference type="CDD" id="cd02440">
    <property type="entry name" value="AdoMet_MTases"/>
    <property type="match status" value="1"/>
</dbReference>
<evidence type="ECO:0000256" key="1">
    <source>
        <dbReference type="ARBA" id="ARBA00010815"/>
    </source>
</evidence>
<proteinExistence type="inferred from homology"/>
<dbReference type="SUPFAM" id="SSF53335">
    <property type="entry name" value="S-adenosyl-L-methionine-dependent methyltransferases"/>
    <property type="match status" value="1"/>
</dbReference>